<dbReference type="Proteomes" id="UP000286576">
    <property type="component" value="Unassembled WGS sequence"/>
</dbReference>
<organism evidence="2 3">
    <name type="scientific">Aurantiacibacter zhengii</name>
    <dbReference type="NCBI Taxonomy" id="2307003"/>
    <lineage>
        <taxon>Bacteria</taxon>
        <taxon>Pseudomonadati</taxon>
        <taxon>Pseudomonadota</taxon>
        <taxon>Alphaproteobacteria</taxon>
        <taxon>Sphingomonadales</taxon>
        <taxon>Erythrobacteraceae</taxon>
        <taxon>Aurantiacibacter</taxon>
    </lineage>
</organism>
<dbReference type="RefSeq" id="WP_119584094.1">
    <property type="nucleotide sequence ID" value="NZ_CAWODQ010000001.1"/>
</dbReference>
<evidence type="ECO:0000313" key="2">
    <source>
        <dbReference type="EMBL" id="RIV88817.1"/>
    </source>
</evidence>
<evidence type="ECO:0000256" key="1">
    <source>
        <dbReference type="SAM" id="Phobius"/>
    </source>
</evidence>
<feature type="transmembrane region" description="Helical" evidence="1">
    <location>
        <begin position="54"/>
        <end position="75"/>
    </location>
</feature>
<reference evidence="2 3" key="1">
    <citation type="submission" date="2018-08" db="EMBL/GenBank/DDBJ databases">
        <title>Erythrobacter zhengii sp.nov., a bacterium isolated from deep-sea sediment.</title>
        <authorList>
            <person name="Fang C."/>
            <person name="Wu Y.-H."/>
            <person name="Sun C."/>
            <person name="Wang H."/>
            <person name="Cheng H."/>
            <person name="Meng F.-X."/>
            <person name="Wang C.-S."/>
            <person name="Xu X.-W."/>
        </authorList>
    </citation>
    <scope>NUCLEOTIDE SEQUENCE [LARGE SCALE GENOMIC DNA]</scope>
    <source>
        <strain evidence="2 3">V18</strain>
    </source>
</reference>
<feature type="transmembrane region" description="Helical" evidence="1">
    <location>
        <begin position="21"/>
        <end position="42"/>
    </location>
</feature>
<protein>
    <submittedName>
        <fullName evidence="2">Uncharacterized protein</fullName>
    </submittedName>
</protein>
<proteinExistence type="predicted"/>
<comment type="caution">
    <text evidence="2">The sequence shown here is derived from an EMBL/GenBank/DDBJ whole genome shotgun (WGS) entry which is preliminary data.</text>
</comment>
<keyword evidence="3" id="KW-1185">Reference proteome</keyword>
<feature type="transmembrane region" description="Helical" evidence="1">
    <location>
        <begin position="119"/>
        <end position="135"/>
    </location>
</feature>
<evidence type="ECO:0000313" key="3">
    <source>
        <dbReference type="Proteomes" id="UP000286576"/>
    </source>
</evidence>
<accession>A0A418NW18</accession>
<dbReference type="EMBL" id="QXFL01000001">
    <property type="protein sequence ID" value="RIV88817.1"/>
    <property type="molecule type" value="Genomic_DNA"/>
</dbReference>
<keyword evidence="1" id="KW-0472">Membrane</keyword>
<sequence>MTDKTDTFSGEARLKSRRNSLWRFCAIGTGIAAGVGLVAGYAGGLYADGTLPAWALFATWVVAVMSFAWFSWEYFRRVDELDMLDNLWCCLFGLYFYIVAFPSWWLFHDLGLAPEINHVAIYLATLGIGAVVYIARKLGLR</sequence>
<gene>
    <name evidence="2" type="ORF">D2V07_00630</name>
</gene>
<keyword evidence="1" id="KW-1133">Transmembrane helix</keyword>
<name>A0A418NW18_9SPHN</name>
<feature type="transmembrane region" description="Helical" evidence="1">
    <location>
        <begin position="87"/>
        <end position="107"/>
    </location>
</feature>
<dbReference type="AlphaFoldDB" id="A0A418NW18"/>
<dbReference type="OrthoDB" id="7408924at2"/>
<keyword evidence="1" id="KW-0812">Transmembrane</keyword>